<sequence length="254" mass="28244">MRLSRVLKRGLYIILGMVVIGALGFGGLDVYFTNFFPISRKLSQAAALRIETHHIHPLTFNQIPETFLRAIIATEDRHFYSEPGIDPEGIIRAAVVDIRAGAYVQGGSTITQQLVDNTLLGKQKTLHRKILQALYAIGIYDTVSKPDVLTLYTNLIYYGHGAYGLYNAAETYFGKPPWKLNTNQLTLLAGLPNSPHLLNPDHSLRLAELRQRQVIDSMVDTHVISNSKASSILDEPLGLQGQNTENPLHNMKSL</sequence>
<dbReference type="Gene3D" id="1.10.3810.10">
    <property type="entry name" value="Biosynthetic peptidoglycan transglycosylase-like"/>
    <property type="match status" value="1"/>
</dbReference>
<dbReference type="RefSeq" id="WP_206655442.1">
    <property type="nucleotide sequence ID" value="NZ_CP071182.1"/>
</dbReference>
<evidence type="ECO:0000256" key="12">
    <source>
        <dbReference type="SAM" id="Phobius"/>
    </source>
</evidence>
<organism evidence="14 15">
    <name type="scientific">Alicyclobacillus mengziensis</name>
    <dbReference type="NCBI Taxonomy" id="2931921"/>
    <lineage>
        <taxon>Bacteria</taxon>
        <taxon>Bacillati</taxon>
        <taxon>Bacillota</taxon>
        <taxon>Bacilli</taxon>
        <taxon>Bacillales</taxon>
        <taxon>Alicyclobacillaceae</taxon>
        <taxon>Alicyclobacillus</taxon>
    </lineage>
</organism>
<dbReference type="Pfam" id="PF00912">
    <property type="entry name" value="Transgly"/>
    <property type="match status" value="1"/>
</dbReference>
<evidence type="ECO:0000259" key="13">
    <source>
        <dbReference type="Pfam" id="PF00912"/>
    </source>
</evidence>
<keyword evidence="12" id="KW-1133">Transmembrane helix</keyword>
<keyword evidence="5" id="KW-0133">Cell shape</keyword>
<evidence type="ECO:0000313" key="15">
    <source>
        <dbReference type="Proteomes" id="UP000663505"/>
    </source>
</evidence>
<keyword evidence="12" id="KW-0812">Transmembrane</keyword>
<evidence type="ECO:0000256" key="9">
    <source>
        <dbReference type="ARBA" id="ARBA00044770"/>
    </source>
</evidence>
<dbReference type="GO" id="GO:0030288">
    <property type="term" value="C:outer membrane-bounded periplasmic space"/>
    <property type="evidence" value="ECO:0007669"/>
    <property type="project" value="TreeGrafter"/>
</dbReference>
<accession>A0A9X7VVW6</accession>
<reference evidence="14 15" key="1">
    <citation type="submission" date="2021-02" db="EMBL/GenBank/DDBJ databases">
        <title>Alicyclobacillus curvatus sp. nov. and Alicyclobacillus mengziensis sp. nov., two acidophilic bacteria isolated from acid mine drainage.</title>
        <authorList>
            <person name="Huang Y."/>
        </authorList>
    </citation>
    <scope>NUCLEOTIDE SEQUENCE [LARGE SCALE GENOMIC DNA]</scope>
    <source>
        <strain evidence="14 15">S30H14</strain>
    </source>
</reference>
<evidence type="ECO:0000256" key="2">
    <source>
        <dbReference type="ARBA" id="ARBA00022475"/>
    </source>
</evidence>
<evidence type="ECO:0000256" key="6">
    <source>
        <dbReference type="ARBA" id="ARBA00022984"/>
    </source>
</evidence>
<dbReference type="PANTHER" id="PTHR32282:SF11">
    <property type="entry name" value="PENICILLIN-BINDING PROTEIN 1B"/>
    <property type="match status" value="1"/>
</dbReference>
<feature type="region of interest" description="Disordered" evidence="11">
    <location>
        <begin position="235"/>
        <end position="254"/>
    </location>
</feature>
<gene>
    <name evidence="14" type="ORF">JZ786_16270</name>
</gene>
<protein>
    <recommendedName>
        <fullName evidence="9">peptidoglycan glycosyltransferase</fullName>
        <ecNumber evidence="9">2.4.99.28</ecNumber>
    </recommendedName>
</protein>
<keyword evidence="7 12" id="KW-0472">Membrane</keyword>
<dbReference type="InterPro" id="IPR023346">
    <property type="entry name" value="Lysozyme-like_dom_sf"/>
</dbReference>
<evidence type="ECO:0000256" key="10">
    <source>
        <dbReference type="ARBA" id="ARBA00049902"/>
    </source>
</evidence>
<comment type="subcellular location">
    <subcellularLocation>
        <location evidence="1">Cell membrane</location>
    </subcellularLocation>
</comment>
<evidence type="ECO:0000256" key="11">
    <source>
        <dbReference type="SAM" id="MobiDB-lite"/>
    </source>
</evidence>
<keyword evidence="8" id="KW-0961">Cell wall biogenesis/degradation</keyword>
<dbReference type="InterPro" id="IPR001264">
    <property type="entry name" value="Glyco_trans_51"/>
</dbReference>
<keyword evidence="3" id="KW-0328">Glycosyltransferase</keyword>
<dbReference type="GO" id="GO:0071555">
    <property type="term" value="P:cell wall organization"/>
    <property type="evidence" value="ECO:0007669"/>
    <property type="project" value="UniProtKB-KW"/>
</dbReference>
<dbReference type="KEGG" id="afx:JZ786_16270"/>
<evidence type="ECO:0000256" key="5">
    <source>
        <dbReference type="ARBA" id="ARBA00022960"/>
    </source>
</evidence>
<keyword evidence="4" id="KW-0808">Transferase</keyword>
<feature type="transmembrane region" description="Helical" evidence="12">
    <location>
        <begin position="12"/>
        <end position="32"/>
    </location>
</feature>
<dbReference type="EC" id="2.4.99.28" evidence="9"/>
<dbReference type="GO" id="GO:0005886">
    <property type="term" value="C:plasma membrane"/>
    <property type="evidence" value="ECO:0007669"/>
    <property type="project" value="UniProtKB-SubCell"/>
</dbReference>
<proteinExistence type="predicted"/>
<dbReference type="GO" id="GO:0009252">
    <property type="term" value="P:peptidoglycan biosynthetic process"/>
    <property type="evidence" value="ECO:0007669"/>
    <property type="project" value="UniProtKB-KW"/>
</dbReference>
<dbReference type="EMBL" id="CP071182">
    <property type="protein sequence ID" value="QSO46071.1"/>
    <property type="molecule type" value="Genomic_DNA"/>
</dbReference>
<evidence type="ECO:0000256" key="4">
    <source>
        <dbReference type="ARBA" id="ARBA00022679"/>
    </source>
</evidence>
<feature type="domain" description="Glycosyl transferase family 51" evidence="13">
    <location>
        <begin position="53"/>
        <end position="218"/>
    </location>
</feature>
<dbReference type="InterPro" id="IPR050396">
    <property type="entry name" value="Glycosyltr_51/Transpeptidase"/>
</dbReference>
<evidence type="ECO:0000313" key="14">
    <source>
        <dbReference type="EMBL" id="QSO46071.1"/>
    </source>
</evidence>
<comment type="catalytic activity">
    <reaction evidence="10">
        <text>[GlcNAc-(1-&gt;4)-Mur2Ac(oyl-L-Ala-gamma-D-Glu-L-Lys-D-Ala-D-Ala)](n)-di-trans,octa-cis-undecaprenyl diphosphate + beta-D-GlcNAc-(1-&gt;4)-Mur2Ac(oyl-L-Ala-gamma-D-Glu-L-Lys-D-Ala-D-Ala)-di-trans,octa-cis-undecaprenyl diphosphate = [GlcNAc-(1-&gt;4)-Mur2Ac(oyl-L-Ala-gamma-D-Glu-L-Lys-D-Ala-D-Ala)](n+1)-di-trans,octa-cis-undecaprenyl diphosphate + di-trans,octa-cis-undecaprenyl diphosphate + H(+)</text>
        <dbReference type="Rhea" id="RHEA:23708"/>
        <dbReference type="Rhea" id="RHEA-COMP:9602"/>
        <dbReference type="Rhea" id="RHEA-COMP:9603"/>
        <dbReference type="ChEBI" id="CHEBI:15378"/>
        <dbReference type="ChEBI" id="CHEBI:58405"/>
        <dbReference type="ChEBI" id="CHEBI:60033"/>
        <dbReference type="ChEBI" id="CHEBI:78435"/>
        <dbReference type="EC" id="2.4.99.28"/>
    </reaction>
</comment>
<evidence type="ECO:0000256" key="1">
    <source>
        <dbReference type="ARBA" id="ARBA00004236"/>
    </source>
</evidence>
<evidence type="ECO:0000256" key="7">
    <source>
        <dbReference type="ARBA" id="ARBA00023136"/>
    </source>
</evidence>
<keyword evidence="2" id="KW-1003">Cell membrane</keyword>
<dbReference type="GO" id="GO:0008955">
    <property type="term" value="F:peptidoglycan glycosyltransferase activity"/>
    <property type="evidence" value="ECO:0007669"/>
    <property type="project" value="UniProtKB-EC"/>
</dbReference>
<feature type="compositionally biased region" description="Polar residues" evidence="11">
    <location>
        <begin position="240"/>
        <end position="254"/>
    </location>
</feature>
<dbReference type="PANTHER" id="PTHR32282">
    <property type="entry name" value="BINDING PROTEIN TRANSPEPTIDASE, PUTATIVE-RELATED"/>
    <property type="match status" value="1"/>
</dbReference>
<dbReference type="GO" id="GO:0008360">
    <property type="term" value="P:regulation of cell shape"/>
    <property type="evidence" value="ECO:0007669"/>
    <property type="project" value="UniProtKB-KW"/>
</dbReference>
<dbReference type="SUPFAM" id="SSF53955">
    <property type="entry name" value="Lysozyme-like"/>
    <property type="match status" value="1"/>
</dbReference>
<evidence type="ECO:0000256" key="3">
    <source>
        <dbReference type="ARBA" id="ARBA00022676"/>
    </source>
</evidence>
<evidence type="ECO:0000256" key="8">
    <source>
        <dbReference type="ARBA" id="ARBA00023316"/>
    </source>
</evidence>
<name>A0A9X7VVW6_9BACL</name>
<dbReference type="Proteomes" id="UP000663505">
    <property type="component" value="Chromosome"/>
</dbReference>
<dbReference type="InterPro" id="IPR036950">
    <property type="entry name" value="PBP_transglycosylase"/>
</dbReference>
<keyword evidence="6" id="KW-0573">Peptidoglycan synthesis</keyword>
<keyword evidence="15" id="KW-1185">Reference proteome</keyword>
<dbReference type="AlphaFoldDB" id="A0A9X7VVW6"/>